<evidence type="ECO:0000256" key="3">
    <source>
        <dbReference type="ARBA" id="ARBA00022573"/>
    </source>
</evidence>
<dbReference type="UniPathway" id="UPA00148"/>
<gene>
    <name evidence="6" type="ORF">HKBW3S33_02041</name>
</gene>
<dbReference type="PANTHER" id="PTHR43588:SF1">
    <property type="entry name" value="COBALT-PRECORRIN-8 METHYLMUTASE"/>
    <property type="match status" value="1"/>
</dbReference>
<dbReference type="GO" id="GO:0016993">
    <property type="term" value="F:precorrin-8X methylmutase activity"/>
    <property type="evidence" value="ECO:0007669"/>
    <property type="project" value="InterPro"/>
</dbReference>
<dbReference type="EMBL" id="BLRY01000313">
    <property type="protein sequence ID" value="GFP28627.1"/>
    <property type="molecule type" value="Genomic_DNA"/>
</dbReference>
<evidence type="ECO:0000259" key="5">
    <source>
        <dbReference type="Pfam" id="PF02570"/>
    </source>
</evidence>
<dbReference type="SUPFAM" id="SSF63965">
    <property type="entry name" value="Precorrin-8X methylmutase CbiC/CobH"/>
    <property type="match status" value="1"/>
</dbReference>
<evidence type="ECO:0000313" key="6">
    <source>
        <dbReference type="EMBL" id="GFP28627.1"/>
    </source>
</evidence>
<dbReference type="Proteomes" id="UP000591948">
    <property type="component" value="Unassembled WGS sequence"/>
</dbReference>
<accession>A0A6V8P8I4</accession>
<evidence type="ECO:0000313" key="7">
    <source>
        <dbReference type="Proteomes" id="UP000591948"/>
    </source>
</evidence>
<evidence type="ECO:0000256" key="4">
    <source>
        <dbReference type="ARBA" id="ARBA00023235"/>
    </source>
</evidence>
<reference evidence="6 7" key="1">
    <citation type="journal article" date="2020" name="Front. Microbiol.">
        <title>Single-cell genomics of novel Actinobacteria with the Wood-Ljungdahl pathway discovered in a serpentinizing system.</title>
        <authorList>
            <person name="Merino N."/>
            <person name="Kawai M."/>
            <person name="Boyd E.S."/>
            <person name="Colman D.R."/>
            <person name="McGlynn S.E."/>
            <person name="Nealson K.H."/>
            <person name="Kurokawa K."/>
            <person name="Hongoh Y."/>
        </authorList>
    </citation>
    <scope>NUCLEOTIDE SEQUENCE [LARGE SCALE GENOMIC DNA]</scope>
    <source>
        <strain evidence="6 7">S33</strain>
    </source>
</reference>
<dbReference type="AlphaFoldDB" id="A0A6V8P8I4"/>
<evidence type="ECO:0000256" key="1">
    <source>
        <dbReference type="ARBA" id="ARBA00004953"/>
    </source>
</evidence>
<feature type="non-terminal residue" evidence="6">
    <location>
        <position position="1"/>
    </location>
</feature>
<dbReference type="Gene3D" id="3.40.50.10230">
    <property type="entry name" value="Cobalamin biosynthesis CobH/CbiC, precorrin-8X methylmutase"/>
    <property type="match status" value="1"/>
</dbReference>
<dbReference type="GO" id="GO:0009236">
    <property type="term" value="P:cobalamin biosynthetic process"/>
    <property type="evidence" value="ECO:0007669"/>
    <property type="project" value="UniProtKB-UniPathway"/>
</dbReference>
<comment type="similarity">
    <text evidence="2">Belongs to the CobH/CbiC family.</text>
</comment>
<dbReference type="Pfam" id="PF02570">
    <property type="entry name" value="CbiC"/>
    <property type="match status" value="1"/>
</dbReference>
<keyword evidence="4" id="KW-0413">Isomerase</keyword>
<dbReference type="InterPro" id="IPR036588">
    <property type="entry name" value="CobH/CbiC_sf"/>
</dbReference>
<name>A0A6V8P8I4_9ACTN</name>
<sequence>PMKKIVDPQRIEDKSFKIIEGLLADLNLPKEQKEVVKRVIHATVDLDYARGLIFHPCAIEAGLAALRTGKNIVTDVNMVKVGIRREILSGFGGAVACLINDQEVVQSSSQSGYTRAAISMRKAHQLMDGGIVAIGNAPTALFEVCDLVRKGKARPALIIGVPVGFVGAAESKKELITLPVPFITNQGGKGGSSVAVAIVNALLKMTEVKGE</sequence>
<comment type="caution">
    <text evidence="6">The sequence shown here is derived from an EMBL/GenBank/DDBJ whole genome shotgun (WGS) entry which is preliminary data.</text>
</comment>
<proteinExistence type="inferred from homology"/>
<protein>
    <submittedName>
        <fullName evidence="6">Precorrin-8X/cobalt-precorrin-8 methylmutase</fullName>
    </submittedName>
</protein>
<keyword evidence="7" id="KW-1185">Reference proteome</keyword>
<feature type="domain" description="Cobalamin biosynthesis precorrin-8X methylmutase CobH/CbiC" evidence="5">
    <location>
        <begin position="11"/>
        <end position="205"/>
    </location>
</feature>
<evidence type="ECO:0000256" key="2">
    <source>
        <dbReference type="ARBA" id="ARBA00009774"/>
    </source>
</evidence>
<dbReference type="InterPro" id="IPR003722">
    <property type="entry name" value="Cbl_synth_CobH/CbiC"/>
</dbReference>
<organism evidence="6 7">
    <name type="scientific">Candidatus Hakubella thermalkaliphila</name>
    <dbReference type="NCBI Taxonomy" id="2754717"/>
    <lineage>
        <taxon>Bacteria</taxon>
        <taxon>Bacillati</taxon>
        <taxon>Actinomycetota</taxon>
        <taxon>Actinomycetota incertae sedis</taxon>
        <taxon>Candidatus Hakubellales</taxon>
        <taxon>Candidatus Hakubellaceae</taxon>
        <taxon>Candidatus Hakubella</taxon>
    </lineage>
</organism>
<keyword evidence="3" id="KW-0169">Cobalamin biosynthesis</keyword>
<dbReference type="PANTHER" id="PTHR43588">
    <property type="entry name" value="COBALT-PRECORRIN-8 METHYLMUTASE"/>
    <property type="match status" value="1"/>
</dbReference>
<comment type="pathway">
    <text evidence="1">Cofactor biosynthesis; adenosylcobalamin biosynthesis.</text>
</comment>